<protein>
    <submittedName>
        <fullName evidence="1">Uncharacterized protein</fullName>
    </submittedName>
</protein>
<reference evidence="1 2" key="1">
    <citation type="journal article" date="2018" name="PLoS Genet.">
        <title>Population sequencing reveals clonal diversity and ancestral inbreeding in the grapevine cultivar Chardonnay.</title>
        <authorList>
            <person name="Roach M.J."/>
            <person name="Johnson D.L."/>
            <person name="Bohlmann J."/>
            <person name="van Vuuren H.J."/>
            <person name="Jones S.J."/>
            <person name="Pretorius I.S."/>
            <person name="Schmidt S.A."/>
            <person name="Borneman A.R."/>
        </authorList>
    </citation>
    <scope>NUCLEOTIDE SEQUENCE [LARGE SCALE GENOMIC DNA]</scope>
    <source>
        <strain evidence="2">cv. Chardonnay</strain>
        <tissue evidence="1">Leaf</tissue>
    </source>
</reference>
<accession>A0A438EWQ0</accession>
<dbReference type="PANTHER" id="PTHR31325">
    <property type="entry name" value="OS01G0798800 PROTEIN-RELATED"/>
    <property type="match status" value="1"/>
</dbReference>
<evidence type="ECO:0000313" key="1">
    <source>
        <dbReference type="EMBL" id="RVW52147.1"/>
    </source>
</evidence>
<organism evidence="1 2">
    <name type="scientific">Vitis vinifera</name>
    <name type="common">Grape</name>
    <dbReference type="NCBI Taxonomy" id="29760"/>
    <lineage>
        <taxon>Eukaryota</taxon>
        <taxon>Viridiplantae</taxon>
        <taxon>Streptophyta</taxon>
        <taxon>Embryophyta</taxon>
        <taxon>Tracheophyta</taxon>
        <taxon>Spermatophyta</taxon>
        <taxon>Magnoliopsida</taxon>
        <taxon>eudicotyledons</taxon>
        <taxon>Gunneridae</taxon>
        <taxon>Pentapetalae</taxon>
        <taxon>rosids</taxon>
        <taxon>Vitales</taxon>
        <taxon>Vitaceae</taxon>
        <taxon>Viteae</taxon>
        <taxon>Vitis</taxon>
    </lineage>
</organism>
<dbReference type="Pfam" id="PF04578">
    <property type="entry name" value="DUF594"/>
    <property type="match status" value="1"/>
</dbReference>
<proteinExistence type="predicted"/>
<comment type="caution">
    <text evidence="1">The sequence shown here is derived from an EMBL/GenBank/DDBJ whole genome shotgun (WGS) entry which is preliminary data.</text>
</comment>
<dbReference type="AlphaFoldDB" id="A0A438EWQ0"/>
<dbReference type="InterPro" id="IPR007658">
    <property type="entry name" value="DUF594"/>
</dbReference>
<dbReference type="EMBL" id="QGNW01001172">
    <property type="protein sequence ID" value="RVW52147.1"/>
    <property type="molecule type" value="Genomic_DNA"/>
</dbReference>
<sequence length="83" mass="9599">MVSDVWVEMLCHAATHCGWIQHGQQLRRNGELLTHVSLLMAYLSFNEQFQIAEGEKGFARSLIEQFQMTTGWDNSGRFFFNSD</sequence>
<name>A0A438EWQ0_VITVI</name>
<evidence type="ECO:0000313" key="2">
    <source>
        <dbReference type="Proteomes" id="UP000288805"/>
    </source>
</evidence>
<gene>
    <name evidence="1" type="ORF">CK203_077798</name>
</gene>
<dbReference type="Proteomes" id="UP000288805">
    <property type="component" value="Unassembled WGS sequence"/>
</dbReference>